<sequence length="194" mass="19783">MATQKKGCGFLITALVLLLLGGGIAAYLGMSAVSSGKDFVEDIEKGEVFVTPGTLNYTPEEDGEVTVWITGDGSTDLNPIVIEVTDVAAGTTTNADKPGGSSTMGNQHLVAKFSVKKGQTYQVKATGVGDGYTFRVSNLSSSVVLSMIGKGVGAFGVFGVCGFLALIFGIIGLVKFLGSKNKQPVAASPGPPAV</sequence>
<proteinExistence type="predicted"/>
<organism evidence="2">
    <name type="scientific">Oceaniferula spumae</name>
    <dbReference type="NCBI Taxonomy" id="2979115"/>
    <lineage>
        <taxon>Bacteria</taxon>
        <taxon>Pseudomonadati</taxon>
        <taxon>Verrucomicrobiota</taxon>
        <taxon>Verrucomicrobiia</taxon>
        <taxon>Verrucomicrobiales</taxon>
        <taxon>Verrucomicrobiaceae</taxon>
        <taxon>Oceaniferula</taxon>
    </lineage>
</organism>
<keyword evidence="1" id="KW-0812">Transmembrane</keyword>
<keyword evidence="1" id="KW-1133">Transmembrane helix</keyword>
<keyword evidence="1" id="KW-0472">Membrane</keyword>
<evidence type="ECO:0000313" key="2">
    <source>
        <dbReference type="EMBL" id="BDS08111.1"/>
    </source>
</evidence>
<reference evidence="2" key="1">
    <citation type="submission" date="2024-07" db="EMBL/GenBank/DDBJ databases">
        <title>Complete genome sequence of Verrucomicrobiaceae bacterium NT6N.</title>
        <authorList>
            <person name="Huang C."/>
            <person name="Takami H."/>
            <person name="Hamasaki K."/>
        </authorList>
    </citation>
    <scope>NUCLEOTIDE SEQUENCE</scope>
    <source>
        <strain evidence="2">NT6N</strain>
    </source>
</reference>
<accession>A0AAT9FQ08</accession>
<dbReference type="EMBL" id="AP026866">
    <property type="protein sequence ID" value="BDS08111.1"/>
    <property type="molecule type" value="Genomic_DNA"/>
</dbReference>
<dbReference type="AlphaFoldDB" id="A0AAT9FQ08"/>
<name>A0AAT9FQ08_9BACT</name>
<protein>
    <submittedName>
        <fullName evidence="2">Uncharacterized protein</fullName>
    </submittedName>
</protein>
<dbReference type="KEGG" id="osu:NT6N_31510"/>
<gene>
    <name evidence="2" type="ORF">NT6N_31510</name>
</gene>
<feature type="transmembrane region" description="Helical" evidence="1">
    <location>
        <begin position="152"/>
        <end position="174"/>
    </location>
</feature>
<evidence type="ECO:0000256" key="1">
    <source>
        <dbReference type="SAM" id="Phobius"/>
    </source>
</evidence>